<evidence type="ECO:0000313" key="1">
    <source>
        <dbReference type="EMBL" id="KAH7993858.1"/>
    </source>
</evidence>
<gene>
    <name evidence="1" type="ORF">K3G42_032485</name>
</gene>
<accession>A0ACB8EMS3</accession>
<sequence>MCTGALCWLVNFFYAAHDKLLCFSQHFKFYTREGKNIPVFICIIDSNAFWFTLTSPVFSMAVQRSQETPPFSRSSDCIPVCPLRFYLAHLRFQASQQSLGLTSLQRLSSAQGATLLPVLPTPR</sequence>
<dbReference type="EMBL" id="CM037616">
    <property type="protein sequence ID" value="KAH7993858.1"/>
    <property type="molecule type" value="Genomic_DNA"/>
</dbReference>
<evidence type="ECO:0000313" key="2">
    <source>
        <dbReference type="Proteomes" id="UP000827872"/>
    </source>
</evidence>
<keyword evidence="2" id="KW-1185">Reference proteome</keyword>
<comment type="caution">
    <text evidence="1">The sequence shown here is derived from an EMBL/GenBank/DDBJ whole genome shotgun (WGS) entry which is preliminary data.</text>
</comment>
<protein>
    <submittedName>
        <fullName evidence="1">Uncharacterized protein</fullName>
    </submittedName>
</protein>
<name>A0ACB8EMS3_9SAUR</name>
<organism evidence="1 2">
    <name type="scientific">Sphaerodactylus townsendi</name>
    <dbReference type="NCBI Taxonomy" id="933632"/>
    <lineage>
        <taxon>Eukaryota</taxon>
        <taxon>Metazoa</taxon>
        <taxon>Chordata</taxon>
        <taxon>Craniata</taxon>
        <taxon>Vertebrata</taxon>
        <taxon>Euteleostomi</taxon>
        <taxon>Lepidosauria</taxon>
        <taxon>Squamata</taxon>
        <taxon>Bifurcata</taxon>
        <taxon>Gekkota</taxon>
        <taxon>Sphaerodactylidae</taxon>
        <taxon>Sphaerodactylus</taxon>
    </lineage>
</organism>
<dbReference type="Proteomes" id="UP000827872">
    <property type="component" value="Linkage Group LG03"/>
</dbReference>
<reference evidence="1" key="1">
    <citation type="submission" date="2021-08" db="EMBL/GenBank/DDBJ databases">
        <title>The first chromosome-level gecko genome reveals the dynamic sex chromosomes of Neotropical dwarf geckos (Sphaerodactylidae: Sphaerodactylus).</title>
        <authorList>
            <person name="Pinto B.J."/>
            <person name="Keating S.E."/>
            <person name="Gamble T."/>
        </authorList>
    </citation>
    <scope>NUCLEOTIDE SEQUENCE</scope>
    <source>
        <strain evidence="1">TG3544</strain>
    </source>
</reference>
<proteinExistence type="predicted"/>